<accession>A0A9D1HHJ5</accession>
<dbReference type="EMBL" id="DVLT01000055">
    <property type="protein sequence ID" value="HIU03374.1"/>
    <property type="molecule type" value="Genomic_DNA"/>
</dbReference>
<comment type="caution">
    <text evidence="1">The sequence shown here is derived from an EMBL/GenBank/DDBJ whole genome shotgun (WGS) entry which is preliminary data.</text>
</comment>
<name>A0A9D1HHJ5_9FIRM</name>
<reference evidence="1" key="1">
    <citation type="submission" date="2020-10" db="EMBL/GenBank/DDBJ databases">
        <authorList>
            <person name="Gilroy R."/>
        </authorList>
    </citation>
    <scope>NUCLEOTIDE SEQUENCE</scope>
    <source>
        <strain evidence="1">CHK187-14744</strain>
    </source>
</reference>
<gene>
    <name evidence="1" type="ORF">IAB63_08990</name>
</gene>
<dbReference type="Gene3D" id="3.40.50.10850">
    <property type="entry name" value="Ntrc-like two-domain protein"/>
    <property type="match status" value="1"/>
</dbReference>
<evidence type="ECO:0000313" key="1">
    <source>
        <dbReference type="EMBL" id="HIU03374.1"/>
    </source>
</evidence>
<evidence type="ECO:0000313" key="2">
    <source>
        <dbReference type="Proteomes" id="UP000824164"/>
    </source>
</evidence>
<protein>
    <submittedName>
        <fullName evidence="1">Uncharacterized protein</fullName>
    </submittedName>
</protein>
<organism evidence="1 2">
    <name type="scientific">Candidatus Onthocola gallistercoris</name>
    <dbReference type="NCBI Taxonomy" id="2840876"/>
    <lineage>
        <taxon>Bacteria</taxon>
        <taxon>Bacillati</taxon>
        <taxon>Bacillota</taxon>
        <taxon>Bacilli</taxon>
        <taxon>Candidatus Onthocola</taxon>
    </lineage>
</organism>
<sequence>MRFMISQRNIYEVLYICDIDSVYVDRLSGYLNRKTAFTYPVRTFSNVEMLGECLEKDQKEGRQLAILISAELYRQIRAGSRKFFTGNMRWILLSGDGLEVEGKEQIEKYQAAGRLCGQLLTLLTPSEPEERTVITGIYSVSSFKKSRDFVRDYMNGLNSKRRLCIFLEELTDLDWMAEHKGMSELFYQLRKGKGIENEDYDLPDYIVSQEIADILPGFRTTYDMMDSTCEQWQMFFGQILRRSGYDEVIIVFQRLPVYPEIFQWLDGIVVLAGKDSESKEQERRFHQLTGYLKMEGLQGKVTYNL</sequence>
<proteinExistence type="predicted"/>
<dbReference type="Proteomes" id="UP000824164">
    <property type="component" value="Unassembled WGS sequence"/>
</dbReference>
<reference evidence="1" key="2">
    <citation type="journal article" date="2021" name="PeerJ">
        <title>Extensive microbial diversity within the chicken gut microbiome revealed by metagenomics and culture.</title>
        <authorList>
            <person name="Gilroy R."/>
            <person name="Ravi A."/>
            <person name="Getino M."/>
            <person name="Pursley I."/>
            <person name="Horton D.L."/>
            <person name="Alikhan N.F."/>
            <person name="Baker D."/>
            <person name="Gharbi K."/>
            <person name="Hall N."/>
            <person name="Watson M."/>
            <person name="Adriaenssens E.M."/>
            <person name="Foster-Nyarko E."/>
            <person name="Jarju S."/>
            <person name="Secka A."/>
            <person name="Antonio M."/>
            <person name="Oren A."/>
            <person name="Chaudhuri R.R."/>
            <person name="La Ragione R."/>
            <person name="Hildebrand F."/>
            <person name="Pallen M.J."/>
        </authorList>
    </citation>
    <scope>NUCLEOTIDE SEQUENCE</scope>
    <source>
        <strain evidence="1">CHK187-14744</strain>
    </source>
</reference>
<dbReference type="AlphaFoldDB" id="A0A9D1HHJ5"/>